<dbReference type="STRING" id="157652.A0A371FIV1"/>
<organism evidence="1 2">
    <name type="scientific">Mucuna pruriens</name>
    <name type="common">Velvet bean</name>
    <name type="synonym">Dolichos pruriens</name>
    <dbReference type="NCBI Taxonomy" id="157652"/>
    <lineage>
        <taxon>Eukaryota</taxon>
        <taxon>Viridiplantae</taxon>
        <taxon>Streptophyta</taxon>
        <taxon>Embryophyta</taxon>
        <taxon>Tracheophyta</taxon>
        <taxon>Spermatophyta</taxon>
        <taxon>Magnoliopsida</taxon>
        <taxon>eudicotyledons</taxon>
        <taxon>Gunneridae</taxon>
        <taxon>Pentapetalae</taxon>
        <taxon>rosids</taxon>
        <taxon>fabids</taxon>
        <taxon>Fabales</taxon>
        <taxon>Fabaceae</taxon>
        <taxon>Papilionoideae</taxon>
        <taxon>50 kb inversion clade</taxon>
        <taxon>NPAAA clade</taxon>
        <taxon>indigoferoid/millettioid clade</taxon>
        <taxon>Phaseoleae</taxon>
        <taxon>Mucuna</taxon>
    </lineage>
</organism>
<dbReference type="AlphaFoldDB" id="A0A371FIV1"/>
<evidence type="ECO:0000313" key="1">
    <source>
        <dbReference type="EMBL" id="RDX78248.1"/>
    </source>
</evidence>
<dbReference type="EMBL" id="QJKJ01008918">
    <property type="protein sequence ID" value="RDX78248.1"/>
    <property type="molecule type" value="Genomic_DNA"/>
</dbReference>
<dbReference type="PANTHER" id="PTHR11439:SF470">
    <property type="entry name" value="CYSTEINE-RICH RLK (RECEPTOR-LIKE PROTEIN KINASE) 8"/>
    <property type="match status" value="1"/>
</dbReference>
<dbReference type="CDD" id="cd09272">
    <property type="entry name" value="RNase_HI_RT_Ty1"/>
    <property type="match status" value="1"/>
</dbReference>
<evidence type="ECO:0000313" key="2">
    <source>
        <dbReference type="Proteomes" id="UP000257109"/>
    </source>
</evidence>
<proteinExistence type="predicted"/>
<accession>A0A371FIV1</accession>
<comment type="caution">
    <text evidence="1">The sequence shown here is derived from an EMBL/GenBank/DDBJ whole genome shotgun (WGS) entry which is preliminary data.</text>
</comment>
<gene>
    <name evidence="1" type="primary">GIP</name>
    <name evidence="1" type="ORF">CR513_41496</name>
</gene>
<dbReference type="PANTHER" id="PTHR11439">
    <property type="entry name" value="GAG-POL-RELATED RETROTRANSPOSON"/>
    <property type="match status" value="1"/>
</dbReference>
<reference evidence="1" key="1">
    <citation type="submission" date="2018-05" db="EMBL/GenBank/DDBJ databases">
        <title>Draft genome of Mucuna pruriens seed.</title>
        <authorList>
            <person name="Nnadi N.E."/>
            <person name="Vos R."/>
            <person name="Hasami M.H."/>
            <person name="Devisetty U.K."/>
            <person name="Aguiy J.C."/>
        </authorList>
    </citation>
    <scope>NUCLEOTIDE SEQUENCE [LARGE SCALE GENOMIC DNA]</scope>
    <source>
        <strain evidence="1">JCA_2017</strain>
    </source>
</reference>
<protein>
    <submittedName>
        <fullName evidence="1">Copia protein</fullName>
    </submittedName>
</protein>
<dbReference type="Proteomes" id="UP000257109">
    <property type="component" value="Unassembled WGS sequence"/>
</dbReference>
<name>A0A371FIV1_MUCPR</name>
<keyword evidence="2" id="KW-1185">Reference proteome</keyword>
<sequence>MVKHGKPYSDLERYRRLVGKLIYLTITRPDISFAVGVVSQFMQAPCFAYLLGEMWSLGKVRKYQAMTSVTCKLIWVKQLIQELKFVDVQPMKLYCDNQAALRIASNHVFHKRTKHIEIDCHFVREKLLAKEISTKFVNLSNQLADIFTKSLRGSQIQVPSIGSRHKSCPHLPLEIQPCIYMPSSAISNFSNALVPPHQSIFAKFVGDHPYLHVPLLDVSFPSSASCSSLFYVICETYWTGTNVPRILIPEQHGNRIITNVIVLKLIS</sequence>
<dbReference type="OrthoDB" id="414945at2759"/>
<feature type="non-terminal residue" evidence="1">
    <location>
        <position position="1"/>
    </location>
</feature>